<protein>
    <submittedName>
        <fullName evidence="2">Endoribonuclease L-PSP</fullName>
    </submittedName>
</protein>
<dbReference type="RefSeq" id="WP_007201332.1">
    <property type="nucleotide sequence ID" value="NZ_AKKV01000022.1"/>
</dbReference>
<evidence type="ECO:0000259" key="1">
    <source>
        <dbReference type="Pfam" id="PF14588"/>
    </source>
</evidence>
<keyword evidence="3" id="KW-1185">Reference proteome</keyword>
<dbReference type="Gene3D" id="3.30.1330.40">
    <property type="entry name" value="RutC-like"/>
    <property type="match status" value="1"/>
</dbReference>
<comment type="caution">
    <text evidence="2">The sequence shown here is derived from an EMBL/GenBank/DDBJ whole genome shotgun (WGS) entry which is preliminary data.</text>
</comment>
<feature type="domain" description="Endoribonuclease L-PSP/chorismate mutase-like" evidence="1">
    <location>
        <begin position="8"/>
        <end position="145"/>
    </location>
</feature>
<organism evidence="2 3">
    <name type="scientific">Fictibacillus macauensis ZFHKF-1</name>
    <dbReference type="NCBI Taxonomy" id="1196324"/>
    <lineage>
        <taxon>Bacteria</taxon>
        <taxon>Bacillati</taxon>
        <taxon>Bacillota</taxon>
        <taxon>Bacilli</taxon>
        <taxon>Bacillales</taxon>
        <taxon>Fictibacillaceae</taxon>
        <taxon>Fictibacillus</taxon>
    </lineage>
</organism>
<dbReference type="CDD" id="cd02199">
    <property type="entry name" value="YjgF_YER057c_UK114_like_1"/>
    <property type="match status" value="1"/>
</dbReference>
<dbReference type="AlphaFoldDB" id="I8UH73"/>
<dbReference type="PANTHER" id="PTHR43760:SF1">
    <property type="entry name" value="ENDORIBONUCLEASE L-PSP_CHORISMATE MUTASE-LIKE DOMAIN-CONTAINING PROTEIN"/>
    <property type="match status" value="1"/>
</dbReference>
<proteinExistence type="predicted"/>
<dbReference type="EMBL" id="AKKV01000022">
    <property type="protein sequence ID" value="EIT86163.1"/>
    <property type="molecule type" value="Genomic_DNA"/>
</dbReference>
<reference evidence="2 3" key="1">
    <citation type="journal article" date="2012" name="J. Bacteriol.">
        <title>Genome of Bacillus macauensis ZFHKF-1, a Long-Chain-Forming Bacterium.</title>
        <authorList>
            <person name="Cai L."/>
            <person name="Zhang T."/>
        </authorList>
    </citation>
    <scope>NUCLEOTIDE SEQUENCE [LARGE SCALE GENOMIC DNA]</scope>
    <source>
        <strain evidence="2 3">ZFHKF-1</strain>
    </source>
</reference>
<sequence>MQTIQTPEVRLAALGLQLPPLRAPHGNYVPGLRVGNLFFTSGQGVDGCYGKIGGERSLQEGYEAAQQAALNLLSVLKAEFGELSRVTRIVKMLAMINCTEDFTQLPQVADGASDLLREVFGDQGKHARSAVGMAQLPSGTIIEIELIVEVE</sequence>
<dbReference type="PATRIC" id="fig|1196324.3.peg.1261"/>
<dbReference type="eggNOG" id="COG0251">
    <property type="taxonomic scope" value="Bacteria"/>
</dbReference>
<dbReference type="OrthoDB" id="9806350at2"/>
<gene>
    <name evidence="2" type="ORF">A374_06176</name>
</gene>
<accession>I8UH73</accession>
<dbReference type="Pfam" id="PF14588">
    <property type="entry name" value="YjgF_endoribonc"/>
    <property type="match status" value="1"/>
</dbReference>
<dbReference type="InterPro" id="IPR035959">
    <property type="entry name" value="RutC-like_sf"/>
</dbReference>
<dbReference type="Proteomes" id="UP000004080">
    <property type="component" value="Unassembled WGS sequence"/>
</dbReference>
<name>I8UH73_9BACL</name>
<dbReference type="SUPFAM" id="SSF55298">
    <property type="entry name" value="YjgF-like"/>
    <property type="match status" value="1"/>
</dbReference>
<evidence type="ECO:0000313" key="2">
    <source>
        <dbReference type="EMBL" id="EIT86163.1"/>
    </source>
</evidence>
<dbReference type="InterPro" id="IPR013813">
    <property type="entry name" value="Endoribo_LPSP/chorism_mut-like"/>
</dbReference>
<evidence type="ECO:0000313" key="3">
    <source>
        <dbReference type="Proteomes" id="UP000004080"/>
    </source>
</evidence>
<dbReference type="STRING" id="1196324.A374_06176"/>
<dbReference type="PANTHER" id="PTHR43760">
    <property type="entry name" value="ENDORIBONUCLEASE-RELATED"/>
    <property type="match status" value="1"/>
</dbReference>